<feature type="transmembrane region" description="Helical" evidence="1">
    <location>
        <begin position="125"/>
        <end position="145"/>
    </location>
</feature>
<proteinExistence type="predicted"/>
<dbReference type="PIRSF" id="PIRSF015921">
    <property type="entry name" value="FA_sphinglp_des"/>
    <property type="match status" value="1"/>
</dbReference>
<gene>
    <name evidence="3" type="ORF">E1163_26910</name>
</gene>
<organism evidence="3 4">
    <name type="scientific">Fulvivirga kasyanovii</name>
    <dbReference type="NCBI Taxonomy" id="396812"/>
    <lineage>
        <taxon>Bacteria</taxon>
        <taxon>Pseudomonadati</taxon>
        <taxon>Bacteroidota</taxon>
        <taxon>Cytophagia</taxon>
        <taxon>Cytophagales</taxon>
        <taxon>Fulvivirgaceae</taxon>
        <taxon>Fulvivirga</taxon>
    </lineage>
</organism>
<sequence length="325" mass="37568">MVIKTVAMLLMYIVPYVVMMSGLLTNTWAILGMWIVMGVAMAGIGFSIMHDANHGAYSKNQKVNKYLGYLINIVGGSALNWKIQHNVLHHTYTNVDGMDEDIDPGKLMRLSPHKKRYKLHRVQHIYGWGLYGLMTFLWITTKDFRQLYRYQKMGLTKSHNIKMPTQLTRLIIAKVVYYIVFLVLPIIFLSIVWWQVVLFFIAMHFTAGLILGCVFQPAHVMPSSKYPLPDKEGNLENDWAVHQLYTTTNFSPKSRILGWYVGGLNYQIEHHLFPTICHVHYKKISKIVKETAEEFGLPYHSQPNFLAAIVHHARMLRDLGKYDVI</sequence>
<dbReference type="Proteomes" id="UP000798808">
    <property type="component" value="Unassembled WGS sequence"/>
</dbReference>
<name>A0ABW9RXC8_9BACT</name>
<feature type="transmembrane region" description="Helical" evidence="1">
    <location>
        <begin position="31"/>
        <end position="49"/>
    </location>
</feature>
<evidence type="ECO:0000259" key="2">
    <source>
        <dbReference type="Pfam" id="PF00487"/>
    </source>
</evidence>
<keyword evidence="1" id="KW-0472">Membrane</keyword>
<protein>
    <submittedName>
        <fullName evidence="3">Acyl-CoA desaturase</fullName>
    </submittedName>
</protein>
<keyword evidence="1" id="KW-0812">Transmembrane</keyword>
<evidence type="ECO:0000256" key="1">
    <source>
        <dbReference type="SAM" id="Phobius"/>
    </source>
</evidence>
<dbReference type="Pfam" id="PF00487">
    <property type="entry name" value="FA_desaturase"/>
    <property type="match status" value="1"/>
</dbReference>
<reference evidence="3 4" key="1">
    <citation type="submission" date="2019-02" db="EMBL/GenBank/DDBJ databases">
        <authorList>
            <person name="Goldberg S.R."/>
            <person name="Haltli B.A."/>
            <person name="Correa H."/>
            <person name="Russell K.G."/>
        </authorList>
    </citation>
    <scope>NUCLEOTIDE SEQUENCE [LARGE SCALE GENOMIC DNA]</scope>
    <source>
        <strain evidence="3 4">JCM 16186</strain>
    </source>
</reference>
<feature type="domain" description="Fatty acid desaturase" evidence="2">
    <location>
        <begin position="27"/>
        <end position="302"/>
    </location>
</feature>
<dbReference type="CDD" id="cd03506">
    <property type="entry name" value="Delta6-FADS-like"/>
    <property type="match status" value="1"/>
</dbReference>
<comment type="caution">
    <text evidence="3">The sequence shown here is derived from an EMBL/GenBank/DDBJ whole genome shotgun (WGS) entry which is preliminary data.</text>
</comment>
<dbReference type="PANTHER" id="PTHR19353:SF19">
    <property type="entry name" value="DELTA(5) FATTY ACID DESATURASE C-RELATED"/>
    <property type="match status" value="1"/>
</dbReference>
<dbReference type="EMBL" id="SMLW01000668">
    <property type="protein sequence ID" value="MTI28618.1"/>
    <property type="molecule type" value="Genomic_DNA"/>
</dbReference>
<keyword evidence="1" id="KW-1133">Transmembrane helix</keyword>
<feature type="transmembrane region" description="Helical" evidence="1">
    <location>
        <begin position="166"/>
        <end position="187"/>
    </location>
</feature>
<accession>A0ABW9RXC8</accession>
<evidence type="ECO:0000313" key="3">
    <source>
        <dbReference type="EMBL" id="MTI28618.1"/>
    </source>
</evidence>
<dbReference type="InterPro" id="IPR005804">
    <property type="entry name" value="FA_desaturase_dom"/>
</dbReference>
<dbReference type="PANTHER" id="PTHR19353">
    <property type="entry name" value="FATTY ACID DESATURASE 2"/>
    <property type="match status" value="1"/>
</dbReference>
<feature type="transmembrane region" description="Helical" evidence="1">
    <location>
        <begin position="6"/>
        <end position="24"/>
    </location>
</feature>
<feature type="transmembrane region" description="Helical" evidence="1">
    <location>
        <begin position="193"/>
        <end position="215"/>
    </location>
</feature>
<dbReference type="InterPro" id="IPR012171">
    <property type="entry name" value="Fatty_acid_desaturase"/>
</dbReference>
<evidence type="ECO:0000313" key="4">
    <source>
        <dbReference type="Proteomes" id="UP000798808"/>
    </source>
</evidence>
<keyword evidence="4" id="KW-1185">Reference proteome</keyword>